<feature type="transmembrane region" description="Helical" evidence="2">
    <location>
        <begin position="14"/>
        <end position="35"/>
    </location>
</feature>
<name>A0ABV5CAQ5_9SPHI</name>
<dbReference type="InterPro" id="IPR036291">
    <property type="entry name" value="NAD(P)-bd_dom_sf"/>
</dbReference>
<evidence type="ECO:0000313" key="4">
    <source>
        <dbReference type="EMBL" id="MFB5944605.1"/>
    </source>
</evidence>
<dbReference type="InterPro" id="IPR051203">
    <property type="entry name" value="Polysaccharide_Synthase-Rel"/>
</dbReference>
<dbReference type="Proteomes" id="UP001580928">
    <property type="component" value="Unassembled WGS sequence"/>
</dbReference>
<keyword evidence="5" id="KW-1185">Reference proteome</keyword>
<feature type="transmembrane region" description="Helical" evidence="2">
    <location>
        <begin position="47"/>
        <end position="69"/>
    </location>
</feature>
<sequence length="659" mass="75112">MKEFLLQGRTLPKWMIFVVDMVIISWSFTFSYFIVERFEFSDMVRGHYLIYTGIFCALAVPTVFFMRLHTGLLRYSNTQDMLRIFAAVLTFSILYAVVNMVFIEGVLKITSRHLLSVLIINFFITSSLLIMLRIFAKAAFYVLIRRYGKRETVRVLIYGSDKNAILVKQALENTSAVNYVVEGFVDVDRTRLNSYMEQKRVYHFKELPVLKSRKKIDQLVIINERLGERDKKVVIERALRLGIKVITVPPAGTWLSGKLDRKQIQNLRIEDLLQRKPIKIDQSRVSADLKGKRVLVTGAAGSIGSEIVRQVLQYHPSLLILCDQAESPLHELQLELRDRLPDATIQIEISDVRDSKRMKDLFEEFSPQMIYHAAAYKHVPMMESNPFEAVKTNVLGTKIIADLAVRYGAEKFVMVSTDKAVNPTNIMGASKRLAEIYIQSLNAGQHTVEVVDSLMKHEISRNGNLESKTRFITTRFGNVLGSNGSVIPRFRSQIMKGGPITVTHPEITRYFMTIPEAVQLVLEAGTMGNGGEIFVFDMGKPIKILDLAKKMIQLSDLEEGKDIDIVFSGLRPGEKLYEELLNVKELTMPTHHEKISIAKVVSYPFAETSKNIVELLAINERHNNEAIVRKMKRIVPEFLSKNSPYEIIDGELEEKQETA</sequence>
<dbReference type="InterPro" id="IPR003869">
    <property type="entry name" value="Polysac_CapD-like"/>
</dbReference>
<reference evidence="4 5" key="1">
    <citation type="submission" date="2024-04" db="EMBL/GenBank/DDBJ databases">
        <title>Albibacterium profundi sp. nov., isolated from sediment of the Challenger Deep of Mariana Trench.</title>
        <authorList>
            <person name="Wang Y."/>
        </authorList>
    </citation>
    <scope>NUCLEOTIDE SEQUENCE [LARGE SCALE GENOMIC DNA]</scope>
    <source>
        <strain evidence="4 5">RHL897</strain>
    </source>
</reference>
<proteinExistence type="inferred from homology"/>
<dbReference type="PANTHER" id="PTHR43318:SF1">
    <property type="entry name" value="POLYSACCHARIDE BIOSYNTHESIS PROTEIN EPSC-RELATED"/>
    <property type="match status" value="1"/>
</dbReference>
<evidence type="ECO:0000313" key="5">
    <source>
        <dbReference type="Proteomes" id="UP001580928"/>
    </source>
</evidence>
<gene>
    <name evidence="4" type="ORF">WKR92_02035</name>
</gene>
<dbReference type="EMBL" id="JBBVGT010000002">
    <property type="protein sequence ID" value="MFB5944605.1"/>
    <property type="molecule type" value="Genomic_DNA"/>
</dbReference>
<feature type="domain" description="Polysaccharide biosynthesis protein CapD-like" evidence="3">
    <location>
        <begin position="294"/>
        <end position="599"/>
    </location>
</feature>
<dbReference type="PANTHER" id="PTHR43318">
    <property type="entry name" value="UDP-N-ACETYLGLUCOSAMINE 4,6-DEHYDRATASE"/>
    <property type="match status" value="1"/>
</dbReference>
<keyword evidence="2" id="KW-0812">Transmembrane</keyword>
<dbReference type="SUPFAM" id="SSF51735">
    <property type="entry name" value="NAD(P)-binding Rossmann-fold domains"/>
    <property type="match status" value="2"/>
</dbReference>
<dbReference type="Pfam" id="PF02719">
    <property type="entry name" value="Polysacc_synt_2"/>
    <property type="match status" value="1"/>
</dbReference>
<dbReference type="CDD" id="cd05237">
    <property type="entry name" value="UDP_invert_4-6DH_SDR_e"/>
    <property type="match status" value="1"/>
</dbReference>
<comment type="similarity">
    <text evidence="1">Belongs to the polysaccharide synthase family.</text>
</comment>
<protein>
    <submittedName>
        <fullName evidence="4">Nucleoside-diphosphate sugar epimerase/dehydratase</fullName>
    </submittedName>
</protein>
<keyword evidence="2" id="KW-0472">Membrane</keyword>
<evidence type="ECO:0000256" key="2">
    <source>
        <dbReference type="SAM" id="Phobius"/>
    </source>
</evidence>
<dbReference type="RefSeq" id="WP_375556169.1">
    <property type="nucleotide sequence ID" value="NZ_JBBVGT010000002.1"/>
</dbReference>
<comment type="caution">
    <text evidence="4">The sequence shown here is derived from an EMBL/GenBank/DDBJ whole genome shotgun (WGS) entry which is preliminary data.</text>
</comment>
<organism evidence="4 5">
    <name type="scientific">Albibacterium profundi</name>
    <dbReference type="NCBI Taxonomy" id="3134906"/>
    <lineage>
        <taxon>Bacteria</taxon>
        <taxon>Pseudomonadati</taxon>
        <taxon>Bacteroidota</taxon>
        <taxon>Sphingobacteriia</taxon>
        <taxon>Sphingobacteriales</taxon>
        <taxon>Sphingobacteriaceae</taxon>
        <taxon>Albibacterium</taxon>
    </lineage>
</organism>
<keyword evidence="2" id="KW-1133">Transmembrane helix</keyword>
<feature type="transmembrane region" description="Helical" evidence="2">
    <location>
        <begin position="81"/>
        <end position="102"/>
    </location>
</feature>
<evidence type="ECO:0000259" key="3">
    <source>
        <dbReference type="Pfam" id="PF02719"/>
    </source>
</evidence>
<accession>A0ABV5CAQ5</accession>
<dbReference type="Gene3D" id="3.40.50.720">
    <property type="entry name" value="NAD(P)-binding Rossmann-like Domain"/>
    <property type="match status" value="2"/>
</dbReference>
<evidence type="ECO:0000256" key="1">
    <source>
        <dbReference type="ARBA" id="ARBA00007430"/>
    </source>
</evidence>
<feature type="transmembrane region" description="Helical" evidence="2">
    <location>
        <begin position="114"/>
        <end position="136"/>
    </location>
</feature>